<feature type="domain" description="NAD-dependent epimerase/dehydratase" evidence="1">
    <location>
        <begin position="4"/>
        <end position="142"/>
    </location>
</feature>
<evidence type="ECO:0000313" key="3">
    <source>
        <dbReference type="Proteomes" id="UP000782610"/>
    </source>
</evidence>
<dbReference type="Gene3D" id="3.40.50.720">
    <property type="entry name" value="NAD(P)-binding Rossmann-like Domain"/>
    <property type="match status" value="1"/>
</dbReference>
<sequence>MKLLIVGAMGNVGHRLMTAFPGAIGMDRVPGADIVADLATIDYAAPQIRDVLAAVDGVIHVATSADVDAPDDVHYQAVIDAARLLDACQRVPVPRVILPSSDWAEPKPGWAINTYGHSKRVFETMAAMYRHSTGKHCVALRIGWVAHDLEEVRRSPKWLQDNYWDDARLVREVKAALQL</sequence>
<evidence type="ECO:0000259" key="1">
    <source>
        <dbReference type="Pfam" id="PF01370"/>
    </source>
</evidence>
<reference evidence="2" key="1">
    <citation type="submission" date="2020-07" db="EMBL/GenBank/DDBJ databases">
        <title>Huge and variable diversity of episymbiotic CPR bacteria and DPANN archaea in groundwater ecosystems.</title>
        <authorList>
            <person name="He C.Y."/>
            <person name="Keren R."/>
            <person name="Whittaker M."/>
            <person name="Farag I.F."/>
            <person name="Doudna J."/>
            <person name="Cate J.H.D."/>
            <person name="Banfield J.F."/>
        </authorList>
    </citation>
    <scope>NUCLEOTIDE SEQUENCE</scope>
    <source>
        <strain evidence="2">NC_groundwater_1586_Pr3_B-0.1um_66_15</strain>
    </source>
</reference>
<gene>
    <name evidence="2" type="ORF">HY834_02980</name>
</gene>
<dbReference type="EMBL" id="JACRAF010000008">
    <property type="protein sequence ID" value="MBI4920688.1"/>
    <property type="molecule type" value="Genomic_DNA"/>
</dbReference>
<dbReference type="Pfam" id="PF01370">
    <property type="entry name" value="Epimerase"/>
    <property type="match status" value="1"/>
</dbReference>
<organism evidence="2 3">
    <name type="scientific">Devosia nanyangense</name>
    <dbReference type="NCBI Taxonomy" id="1228055"/>
    <lineage>
        <taxon>Bacteria</taxon>
        <taxon>Pseudomonadati</taxon>
        <taxon>Pseudomonadota</taxon>
        <taxon>Alphaproteobacteria</taxon>
        <taxon>Hyphomicrobiales</taxon>
        <taxon>Devosiaceae</taxon>
        <taxon>Devosia</taxon>
    </lineage>
</organism>
<comment type="caution">
    <text evidence="2">The sequence shown here is derived from an EMBL/GenBank/DDBJ whole genome shotgun (WGS) entry which is preliminary data.</text>
</comment>
<name>A0A933L0W7_9HYPH</name>
<evidence type="ECO:0000313" key="2">
    <source>
        <dbReference type="EMBL" id="MBI4920688.1"/>
    </source>
</evidence>
<dbReference type="InterPro" id="IPR036291">
    <property type="entry name" value="NAD(P)-bd_dom_sf"/>
</dbReference>
<accession>A0A933L0W7</accession>
<dbReference type="SUPFAM" id="SSF51735">
    <property type="entry name" value="NAD(P)-binding Rossmann-fold domains"/>
    <property type="match status" value="1"/>
</dbReference>
<dbReference type="InterPro" id="IPR001509">
    <property type="entry name" value="Epimerase_deHydtase"/>
</dbReference>
<dbReference type="Proteomes" id="UP000782610">
    <property type="component" value="Unassembled WGS sequence"/>
</dbReference>
<protein>
    <submittedName>
        <fullName evidence="2">NAD(P)-dependent oxidoreductase</fullName>
    </submittedName>
</protein>
<dbReference type="AlphaFoldDB" id="A0A933L0W7"/>
<proteinExistence type="predicted"/>